<evidence type="ECO:0000313" key="3">
    <source>
        <dbReference type="Proteomes" id="UP000600026"/>
    </source>
</evidence>
<evidence type="ECO:0000256" key="1">
    <source>
        <dbReference type="SAM" id="MobiDB-lite"/>
    </source>
</evidence>
<sequence length="1281" mass="135154">MVGPPRPRTVPRHGDAAPDGPHRMIEELLAAFAEGDGDSGPRPGAGAEEIADILWLAARVDPARARPPGPPSGAAGAQQPPGTGTDPPGAGGETPARPAGEEAAVELYPGPAADLTGRPADSGAGRRGTALRLPRAASLDDPLALMRSLRPVGRRSIGGPGEELDEQLTVERSIERMVPTPVLRPAESRWLDLALVVDTHHSMLLWSDLVDELRRVLTRSGVFRDVRTWQLTGTGPGGLPMLTRRRGGPPRNPLELADPAGRRLILVLSDTVAGGWRQAPLQAVLRHWCGHNAVAVLNVLPERLWTRGAVRPVAFAVRADRPAAATRSWQQVPLARLARSPRTGRRGSGRAVVPVVGIGSGSLARLVRVVSGDGRWRRLACLRLDAERTDPGAVAEPVAAGPGTAPGADGAPTALEALERFRAAASPTAQQLAAHLAAVPLTLPVMNLVRRSLLSGSEHGHLAEVALGGLFAPWGDTGRSAEEVEFEFLPGVREALLGSQLRGDVAAVRELVRRRVGEYMARNRGTGPDFSATEVTTGEHGRRRLPPGAIPFAARPRTGLLPEGQEAQGGPQAQEGRGGPETRAAPERLPLGSLPEPPGLADRVVRVRYDPAPEPQEVGTLLTPRLVLTTGDGRAAASVLAWVRAGDREVLCHPVWWDEGSPRVFLLAAGEDLVDPQTWPEPLRWARPHGARPEEVYVDGRTDQGEAVLLTGEMAPYGGARNGELVRLSSEPETWTHYRGGPVSRHGALVGVVHGVWPDRMVFLSGQAVLQLPGFQEVLAAHTTALPGPGRPGTPICLLARVQASPDAEALPAGPELADFLRGILRDTGVAGRVIETVETALLVVDEPAALAGAGRILAELPGRFEEFRDDGGAGAGPGRPQKRLVVGASTGPVDSAEDGFSGQAAREAALLVAAPEAAGRPGPGRFPPVRLLLSTPLYEGLHRLLRPDVRLTLSPLAGGTEGWQCTRDPAELGRALLEAAAIRSSGPGWPHCGTGSSATDPLGCIGIRQPGSSRCLAHLGRAGRQAALAALGPGSPVDLRGTTFENGLLQQVLEALRDPGTGRVRMGRAAFDRAQFVDDWTTRDAEFAGGVFFVHAAFAGRALFDAATFAGRASFDGAVFQHVAAFDRSSFSGRAAFRRTVFAGSVSLADAAFRDGVSFGRAVLEVSADLDGMRVTGPADFTNAEFRGPAGMSGAVFVGPAVFSYAHWERGLLCDGAVFEGPATFDHASYRGRVRFDGVRFLSDTGVHLPSADHPDHWTVERRPGGLVHLHRLLNPEPPP</sequence>
<dbReference type="InterPro" id="IPR047738">
    <property type="entry name" value="SAV_2336-like_N"/>
</dbReference>
<keyword evidence="3" id="KW-1185">Reference proteome</keyword>
<feature type="region of interest" description="Disordered" evidence="1">
    <location>
        <begin position="523"/>
        <end position="597"/>
    </location>
</feature>
<dbReference type="NCBIfam" id="NF041121">
    <property type="entry name" value="SAV_2336_NTERM"/>
    <property type="match status" value="1"/>
</dbReference>
<accession>A0A919GXA1</accession>
<protein>
    <recommendedName>
        <fullName evidence="4">Pentapeptide repeat-containing protein</fullName>
    </recommendedName>
</protein>
<proteinExistence type="predicted"/>
<evidence type="ECO:0000313" key="2">
    <source>
        <dbReference type="EMBL" id="GHI86622.1"/>
    </source>
</evidence>
<comment type="caution">
    <text evidence="2">The sequence shown here is derived from an EMBL/GenBank/DDBJ whole genome shotgun (WGS) entry which is preliminary data.</text>
</comment>
<dbReference type="Proteomes" id="UP000600026">
    <property type="component" value="Unassembled WGS sequence"/>
</dbReference>
<feature type="compositionally biased region" description="Basic and acidic residues" evidence="1">
    <location>
        <begin position="12"/>
        <end position="26"/>
    </location>
</feature>
<feature type="compositionally biased region" description="Low complexity" evidence="1">
    <location>
        <begin position="562"/>
        <end position="575"/>
    </location>
</feature>
<evidence type="ECO:0008006" key="4">
    <source>
        <dbReference type="Google" id="ProtNLM"/>
    </source>
</evidence>
<gene>
    <name evidence="2" type="ORF">Sxan_39860</name>
</gene>
<name>A0A919GXA1_9ACTN</name>
<dbReference type="EMBL" id="BNEE01000006">
    <property type="protein sequence ID" value="GHI86622.1"/>
    <property type="molecule type" value="Genomic_DNA"/>
</dbReference>
<feature type="compositionally biased region" description="Low complexity" evidence="1">
    <location>
        <begin position="72"/>
        <end position="96"/>
    </location>
</feature>
<reference evidence="2" key="1">
    <citation type="submission" date="2020-09" db="EMBL/GenBank/DDBJ databases">
        <title>Whole genome shotgun sequence of Streptomyces xanthophaeus NBRC 12829.</title>
        <authorList>
            <person name="Komaki H."/>
            <person name="Tamura T."/>
        </authorList>
    </citation>
    <scope>NUCLEOTIDE SEQUENCE</scope>
    <source>
        <strain evidence="2">NBRC 12829</strain>
    </source>
</reference>
<feature type="region of interest" description="Disordered" evidence="1">
    <location>
        <begin position="1"/>
        <end position="135"/>
    </location>
</feature>
<organism evidence="2 3">
    <name type="scientific">Streptomyces xanthophaeus</name>
    <dbReference type="NCBI Taxonomy" id="67385"/>
    <lineage>
        <taxon>Bacteria</taxon>
        <taxon>Bacillati</taxon>
        <taxon>Actinomycetota</taxon>
        <taxon>Actinomycetes</taxon>
        <taxon>Kitasatosporales</taxon>
        <taxon>Streptomycetaceae</taxon>
        <taxon>Streptomyces</taxon>
    </lineage>
</organism>